<dbReference type="AlphaFoldDB" id="A0A251PLD7"/>
<dbReference type="InterPro" id="IPR055411">
    <property type="entry name" value="LRR_FXL15/At3g58940/PEG3-like"/>
</dbReference>
<dbReference type="CDD" id="cd22160">
    <property type="entry name" value="F-box_AtFBL13-like"/>
    <property type="match status" value="1"/>
</dbReference>
<sequence length="478" mass="55163">MGSNSRCCKPCIGDRISGLPDAILSHILSFLTTEDAVKTSVLSHRWFDVWTSVPKINLTLGSQAAFEPFAQFVDCVLFFRGSSNIHTFQLRCSVIEEDFCRIDPWIYTAVRRNVVEFEFDLDVDVDSKSHRYEGYELPRRLLMCNTLEVLKLTLNHKDIIINPPSDCFPSLKFLHVTLQYPGGHSLEKLLTCCPVLEDLIIEGHLKDDSVVNINVSAPKLKRLRMRLSMDLVRWDEGDYKMLEYKCKRIYINADAPNLEEFNLRDNFLASYSLNNAKSLSKAMIDLGRLYTLEDPDFARDSADRMHRLFAGIHNVTYLSLSSPVYGDLFTRDRYHLPTFNILNCLELHLEPCFSWQFLTKLLNISPNLEYLVFAIHISYTAKLENRESEFAVGQWSQPDFVPICLLSSLKKICIQGFHAWPDDIEVVKYLLKHGEVLNTVKICPSYFHSEEEMKLRQKLSMFPKGSRTCQIEVMKIKS</sequence>
<keyword evidence="3" id="KW-1185">Reference proteome</keyword>
<dbReference type="InterPro" id="IPR036047">
    <property type="entry name" value="F-box-like_dom_sf"/>
</dbReference>
<dbReference type="PANTHER" id="PTHR31900">
    <property type="entry name" value="F-BOX/RNI SUPERFAMILY PROTEIN-RELATED"/>
    <property type="match status" value="1"/>
</dbReference>
<dbReference type="PANTHER" id="PTHR31900:SF34">
    <property type="entry name" value="EMB|CAB62440.1-RELATED"/>
    <property type="match status" value="1"/>
</dbReference>
<dbReference type="Gene3D" id="3.80.10.10">
    <property type="entry name" value="Ribonuclease Inhibitor"/>
    <property type="match status" value="1"/>
</dbReference>
<evidence type="ECO:0000313" key="3">
    <source>
        <dbReference type="Proteomes" id="UP000006882"/>
    </source>
</evidence>
<organism evidence="2 3">
    <name type="scientific">Prunus persica</name>
    <name type="common">Peach</name>
    <name type="synonym">Amygdalus persica</name>
    <dbReference type="NCBI Taxonomy" id="3760"/>
    <lineage>
        <taxon>Eukaryota</taxon>
        <taxon>Viridiplantae</taxon>
        <taxon>Streptophyta</taxon>
        <taxon>Embryophyta</taxon>
        <taxon>Tracheophyta</taxon>
        <taxon>Spermatophyta</taxon>
        <taxon>Magnoliopsida</taxon>
        <taxon>eudicotyledons</taxon>
        <taxon>Gunneridae</taxon>
        <taxon>Pentapetalae</taxon>
        <taxon>rosids</taxon>
        <taxon>fabids</taxon>
        <taxon>Rosales</taxon>
        <taxon>Rosaceae</taxon>
        <taxon>Amygdaloideae</taxon>
        <taxon>Amygdaleae</taxon>
        <taxon>Prunus</taxon>
    </lineage>
</organism>
<protein>
    <recommendedName>
        <fullName evidence="1">F-box domain-containing protein</fullName>
    </recommendedName>
</protein>
<dbReference type="SUPFAM" id="SSF81383">
    <property type="entry name" value="F-box domain"/>
    <property type="match status" value="1"/>
</dbReference>
<proteinExistence type="predicted"/>
<dbReference type="Proteomes" id="UP000006882">
    <property type="component" value="Chromosome G4"/>
</dbReference>
<dbReference type="SUPFAM" id="SSF52047">
    <property type="entry name" value="RNI-like"/>
    <property type="match status" value="1"/>
</dbReference>
<accession>A0A251PLD7</accession>
<dbReference type="SMART" id="SM00579">
    <property type="entry name" value="FBD"/>
    <property type="match status" value="1"/>
</dbReference>
<dbReference type="InterPro" id="IPR050232">
    <property type="entry name" value="FBL13/AtMIF1-like"/>
</dbReference>
<dbReference type="InterPro" id="IPR001810">
    <property type="entry name" value="F-box_dom"/>
</dbReference>
<name>A0A251PLD7_PRUPE</name>
<dbReference type="STRING" id="3760.A0A251PLD7"/>
<dbReference type="SMART" id="SM00256">
    <property type="entry name" value="FBOX"/>
    <property type="match status" value="1"/>
</dbReference>
<dbReference type="eggNOG" id="ENOG502RXIZ">
    <property type="taxonomic scope" value="Eukaryota"/>
</dbReference>
<gene>
    <name evidence="2" type="ORF">PRUPE_4G161300</name>
</gene>
<feature type="domain" description="F-box" evidence="1">
    <location>
        <begin position="13"/>
        <end position="49"/>
    </location>
</feature>
<dbReference type="EMBL" id="CM007654">
    <property type="protein sequence ID" value="ONI12391.1"/>
    <property type="molecule type" value="Genomic_DNA"/>
</dbReference>
<dbReference type="OrthoDB" id="1141265at2759"/>
<evidence type="ECO:0000313" key="2">
    <source>
        <dbReference type="EMBL" id="ONI12391.1"/>
    </source>
</evidence>
<dbReference type="Pfam" id="PF00646">
    <property type="entry name" value="F-box"/>
    <property type="match status" value="1"/>
</dbReference>
<reference evidence="2 3" key="1">
    <citation type="journal article" date="2013" name="Nat. Genet.">
        <title>The high-quality draft genome of peach (Prunus persica) identifies unique patterns of genetic diversity, domestication and genome evolution.</title>
        <authorList>
            <consortium name="International Peach Genome Initiative"/>
            <person name="Verde I."/>
            <person name="Abbott A.G."/>
            <person name="Scalabrin S."/>
            <person name="Jung S."/>
            <person name="Shu S."/>
            <person name="Marroni F."/>
            <person name="Zhebentyayeva T."/>
            <person name="Dettori M.T."/>
            <person name="Grimwood J."/>
            <person name="Cattonaro F."/>
            <person name="Zuccolo A."/>
            <person name="Rossini L."/>
            <person name="Jenkins J."/>
            <person name="Vendramin E."/>
            <person name="Meisel L.A."/>
            <person name="Decroocq V."/>
            <person name="Sosinski B."/>
            <person name="Prochnik S."/>
            <person name="Mitros T."/>
            <person name="Policriti A."/>
            <person name="Cipriani G."/>
            <person name="Dondini L."/>
            <person name="Ficklin S."/>
            <person name="Goodstein D.M."/>
            <person name="Xuan P."/>
            <person name="Del Fabbro C."/>
            <person name="Aramini V."/>
            <person name="Copetti D."/>
            <person name="Gonzalez S."/>
            <person name="Horner D.S."/>
            <person name="Falchi R."/>
            <person name="Lucas S."/>
            <person name="Mica E."/>
            <person name="Maldonado J."/>
            <person name="Lazzari B."/>
            <person name="Bielenberg D."/>
            <person name="Pirona R."/>
            <person name="Miculan M."/>
            <person name="Barakat A."/>
            <person name="Testolin R."/>
            <person name="Stella A."/>
            <person name="Tartarini S."/>
            <person name="Tonutti P."/>
            <person name="Arus P."/>
            <person name="Orellana A."/>
            <person name="Wells C."/>
            <person name="Main D."/>
            <person name="Vizzotto G."/>
            <person name="Silva H."/>
            <person name="Salamini F."/>
            <person name="Schmutz J."/>
            <person name="Morgante M."/>
            <person name="Rokhsar D.S."/>
        </authorList>
    </citation>
    <scope>NUCLEOTIDE SEQUENCE [LARGE SCALE GENOMIC DNA]</scope>
    <source>
        <strain evidence="3">cv. Nemared</strain>
    </source>
</reference>
<dbReference type="InterPro" id="IPR006566">
    <property type="entry name" value="FBD"/>
</dbReference>
<dbReference type="InterPro" id="IPR032675">
    <property type="entry name" value="LRR_dom_sf"/>
</dbReference>
<dbReference type="Pfam" id="PF24758">
    <property type="entry name" value="LRR_At5g56370"/>
    <property type="match status" value="1"/>
</dbReference>
<dbReference type="Gramene" id="ONI12391">
    <property type="protein sequence ID" value="ONI12391"/>
    <property type="gene ID" value="PRUPE_4G161300"/>
</dbReference>
<dbReference type="PROSITE" id="PS50181">
    <property type="entry name" value="FBOX"/>
    <property type="match status" value="1"/>
</dbReference>
<dbReference type="InterPro" id="IPR053781">
    <property type="entry name" value="F-box_AtFBL13-like"/>
</dbReference>
<dbReference type="Pfam" id="PF08387">
    <property type="entry name" value="FBD"/>
    <property type="match status" value="1"/>
</dbReference>
<evidence type="ECO:0000259" key="1">
    <source>
        <dbReference type="PROSITE" id="PS50181"/>
    </source>
</evidence>